<evidence type="ECO:0000256" key="5">
    <source>
        <dbReference type="ARBA" id="ARBA00047942"/>
    </source>
</evidence>
<dbReference type="Proteomes" id="UP000298596">
    <property type="component" value="Plasmid p1"/>
</dbReference>
<organism evidence="7 8">
    <name type="scientific">Azospirillum brasilense</name>
    <dbReference type="NCBI Taxonomy" id="192"/>
    <lineage>
        <taxon>Bacteria</taxon>
        <taxon>Pseudomonadati</taxon>
        <taxon>Pseudomonadota</taxon>
        <taxon>Alphaproteobacteria</taxon>
        <taxon>Rhodospirillales</taxon>
        <taxon>Azospirillaceae</taxon>
        <taxon>Azospirillum</taxon>
    </lineage>
</organism>
<comment type="catalytic activity">
    <reaction evidence="5">
        <text>a 2'-deoxyadenosine in DNA + S-adenosyl-L-methionine = an N(6)-methyl-2'-deoxyadenosine in DNA + S-adenosyl-L-homocysteine + H(+)</text>
        <dbReference type="Rhea" id="RHEA:15197"/>
        <dbReference type="Rhea" id="RHEA-COMP:12418"/>
        <dbReference type="Rhea" id="RHEA-COMP:12419"/>
        <dbReference type="ChEBI" id="CHEBI:15378"/>
        <dbReference type="ChEBI" id="CHEBI:57856"/>
        <dbReference type="ChEBI" id="CHEBI:59789"/>
        <dbReference type="ChEBI" id="CHEBI:90615"/>
        <dbReference type="ChEBI" id="CHEBI:90616"/>
        <dbReference type="EC" id="2.1.1.72"/>
    </reaction>
</comment>
<dbReference type="Gene3D" id="3.40.50.150">
    <property type="entry name" value="Vaccinia Virus protein VP39"/>
    <property type="match status" value="1"/>
</dbReference>
<dbReference type="GO" id="GO:0009007">
    <property type="term" value="F:site-specific DNA-methyltransferase (adenine-specific) activity"/>
    <property type="evidence" value="ECO:0007669"/>
    <property type="project" value="UniProtKB-EC"/>
</dbReference>
<geneLocation type="plasmid" evidence="7">
    <name>p1</name>
</geneLocation>
<dbReference type="PANTHER" id="PTHR33841:SF1">
    <property type="entry name" value="DNA METHYLTRANSFERASE A"/>
    <property type="match status" value="1"/>
</dbReference>
<proteinExistence type="predicted"/>
<keyword evidence="2 7" id="KW-0489">Methyltransferase</keyword>
<dbReference type="InterPro" id="IPR050953">
    <property type="entry name" value="N4_N6_ade-DNA_methylase"/>
</dbReference>
<evidence type="ECO:0000256" key="4">
    <source>
        <dbReference type="ARBA" id="ARBA00022691"/>
    </source>
</evidence>
<dbReference type="InterPro" id="IPR011639">
    <property type="entry name" value="MethylTrfase_TaqI-like_dom"/>
</dbReference>
<keyword evidence="3 7" id="KW-0808">Transferase</keyword>
<dbReference type="GO" id="GO:0006304">
    <property type="term" value="P:DNA modification"/>
    <property type="evidence" value="ECO:0007669"/>
    <property type="project" value="InterPro"/>
</dbReference>
<dbReference type="GO" id="GO:0032259">
    <property type="term" value="P:methylation"/>
    <property type="evidence" value="ECO:0007669"/>
    <property type="project" value="UniProtKB-KW"/>
</dbReference>
<keyword evidence="7" id="KW-0614">Plasmid</keyword>
<dbReference type="EC" id="2.1.1.72" evidence="1"/>
<dbReference type="Pfam" id="PF07669">
    <property type="entry name" value="Eco57I"/>
    <property type="match status" value="1"/>
</dbReference>
<accession>A0A4D8QBB5</accession>
<dbReference type="PANTHER" id="PTHR33841">
    <property type="entry name" value="DNA METHYLTRANSFERASE YEEA-RELATED"/>
    <property type="match status" value="1"/>
</dbReference>
<evidence type="ECO:0000256" key="2">
    <source>
        <dbReference type="ARBA" id="ARBA00022603"/>
    </source>
</evidence>
<name>A0A4D8QBB5_AZOBR</name>
<dbReference type="InterPro" id="IPR029063">
    <property type="entry name" value="SAM-dependent_MTases_sf"/>
</dbReference>
<dbReference type="AlphaFoldDB" id="A0A4D8QBB5"/>
<dbReference type="PRINTS" id="PR00507">
    <property type="entry name" value="N12N6MTFRASE"/>
</dbReference>
<dbReference type="EMBL" id="CP032331">
    <property type="protein sequence ID" value="QCO03442.1"/>
    <property type="molecule type" value="Genomic_DNA"/>
</dbReference>
<reference evidence="7 8" key="1">
    <citation type="submission" date="2018-09" db="EMBL/GenBank/DDBJ databases">
        <title>Whole genome based analysis of evolution and adaptive divergence in Indian and Brazilian strains of Azospirillum brasilense.</title>
        <authorList>
            <person name="Singh C."/>
            <person name="Tripathi A.K."/>
        </authorList>
    </citation>
    <scope>NUCLEOTIDE SEQUENCE [LARGE SCALE GENOMIC DNA]</scope>
    <source>
        <strain evidence="7 8">MTCC4036</strain>
        <plasmid evidence="7 8">p1</plasmid>
    </source>
</reference>
<gene>
    <name evidence="7" type="ORF">D3867_15330</name>
</gene>
<sequence>MPTLTRERRKELEKAVAAARRVAEEGARAALEHLAVHNHEPWASLTPEQRALRNRLRAHGRRLGDRRDPQTGRQAIDRLKAECAYEHWHRMLFARFLAEADLLIEPDSGMPISLDEARELAREENRDWLELASGFAQRMLPEIFRTDDPVLEVALPPETRSALEDLLKALPAEILLADDALGWVYQFWQAERKEAVNKSGVKIGADELPAVTQLFTEDYMVLFLLHNTLGAWWAGKVLAAEPALAATAPDEDALRAACAVGGVEWTYLRFVRETGEEGEDGAPGPWRPAAGTFEGWPRHARDLTLLDPCMGSGHFLVFALPILVAFRMAEDGLTREAAVDAVLAGTLHGLEIDPRCTQIAAFNLAFAAWRLLGGYRDLPRLNLACSGMAMGVTKAEWLRLAERAAGALGMAPAGDLIEQEDSLFTARLRGGLERLYDLFAKAPVLGSLIDPRRADADIFAADFDALEPFLNQALAGGNEDDTEMAVAAQGMAKAADILSKQFVLVATNVPYLTQKRMGEELHRYVSKQHTFAKYDLATAFVQKLLYQLEGGGTATVVFPQNWLFLSSYRKLRQEALQKFSLNFVIALGEEAWEAYGLRGPLATLGAITRKKPDNSSEHYVIDATSSISIPGKINLIRHSAGELVLQQHQYRNPDSRILPSGSRAREFHNAEELSLLANYAISMRGIVSGDGDMWTRYSWELPEYGEHWIPLQSTVTDTNPFGGREMVINWRTKGKGMLRHGAGNNSYGRKGVVVSQLRSLSATFYSGEFYDNNTGVIIPHKASDLLPIWCFCSSSDFKREVRKIDSKKNVTNATLIKVPFDLDHWRAVAAEKYPDGLPAPHSSDPTQWLFNGHPLGSDDPLQVAVARLVGYRWPRQTGSSFMDCPALGQDGLEAHADTDGIVCLPSIRGEAPADDRLSALLADAYGEAWSHETATRLLAEAGKARTLDEYLRDGFFARHCELFHQRPFVWHVWDGRRDGFQALVNAHRLTGPDGEGKRTLETLTYTYLGDWIDAQRDGQRRGVEGADARLAHAEHLKAQLEAILAGEPPFDLFARWKPLHRQPIGWEPDVNDGVRINIRPFLAARPLAAKKADACILRITPRIKWDKDRGKEPTRDREDYPWFWTWDGRTQDFAGVAEFDGQRWNDLHYTTATKRAARARHDD</sequence>
<feature type="domain" description="Type II methyltransferase M.TaqI-like" evidence="6">
    <location>
        <begin position="347"/>
        <end position="589"/>
    </location>
</feature>
<protein>
    <recommendedName>
        <fullName evidence="1">site-specific DNA-methyltransferase (adenine-specific)</fullName>
        <ecNumber evidence="1">2.1.1.72</ecNumber>
    </recommendedName>
</protein>
<evidence type="ECO:0000259" key="6">
    <source>
        <dbReference type="Pfam" id="PF07669"/>
    </source>
</evidence>
<evidence type="ECO:0000313" key="7">
    <source>
        <dbReference type="EMBL" id="QCO03442.1"/>
    </source>
</evidence>
<keyword evidence="4" id="KW-0949">S-adenosyl-L-methionine</keyword>
<dbReference type="SUPFAM" id="SSF53335">
    <property type="entry name" value="S-adenosyl-L-methionine-dependent methyltransferases"/>
    <property type="match status" value="1"/>
</dbReference>
<dbReference type="REBASE" id="312254">
    <property type="entry name" value="Abr4036II"/>
</dbReference>
<evidence type="ECO:0000256" key="3">
    <source>
        <dbReference type="ARBA" id="ARBA00022679"/>
    </source>
</evidence>
<evidence type="ECO:0000256" key="1">
    <source>
        <dbReference type="ARBA" id="ARBA00011900"/>
    </source>
</evidence>
<evidence type="ECO:0000313" key="8">
    <source>
        <dbReference type="Proteomes" id="UP000298596"/>
    </source>
</evidence>